<evidence type="ECO:0000313" key="2">
    <source>
        <dbReference type="Proteomes" id="UP000219612"/>
    </source>
</evidence>
<reference evidence="1 2" key="1">
    <citation type="submission" date="2017-09" db="EMBL/GenBank/DDBJ databases">
        <authorList>
            <person name="Ehlers B."/>
            <person name="Leendertz F.H."/>
        </authorList>
    </citation>
    <scope>NUCLEOTIDE SEQUENCE [LARGE SCALE GENOMIC DNA]</scope>
    <source>
        <strain evidence="1 2">CGMCC 4.6857</strain>
    </source>
</reference>
<name>A0A285KNP6_9ACTN</name>
<accession>A0A285KNP6</accession>
<dbReference type="Gene3D" id="1.10.10.10">
    <property type="entry name" value="Winged helix-like DNA-binding domain superfamily/Winged helix DNA-binding domain"/>
    <property type="match status" value="1"/>
</dbReference>
<protein>
    <submittedName>
        <fullName evidence="1">Uncharacterized protein</fullName>
    </submittedName>
</protein>
<dbReference type="EMBL" id="OBDY01000044">
    <property type="protein sequence ID" value="SNY72911.1"/>
    <property type="molecule type" value="Genomic_DNA"/>
</dbReference>
<dbReference type="AlphaFoldDB" id="A0A285KNP6"/>
<keyword evidence="2" id="KW-1185">Reference proteome</keyword>
<sequence length="198" mass="21953">MPCGWCGSPVEQPPAGRLRRYCNRSCRQRAYETRTAGRRLGADVDAGVVRTEPAERIVERVVRARYPRTAAGWETALTELSAQVADGRLPHWHAERVHRALSGAAEQTRVTIAEWTPPPAPPPVDERLAAAAEALLRVVGDEPTTLERLAAALRLDVVELRQVVLELEHIGLLAARREKNVVSVDELRIHARFTLGQN</sequence>
<proteinExistence type="predicted"/>
<gene>
    <name evidence="1" type="ORF">SAMN05421748_14454</name>
</gene>
<evidence type="ECO:0000313" key="1">
    <source>
        <dbReference type="EMBL" id="SNY72911.1"/>
    </source>
</evidence>
<dbReference type="InterPro" id="IPR036388">
    <property type="entry name" value="WH-like_DNA-bd_sf"/>
</dbReference>
<dbReference type="Proteomes" id="UP000219612">
    <property type="component" value="Unassembled WGS sequence"/>
</dbReference>
<organism evidence="1 2">
    <name type="scientific">Paractinoplanes atraurantiacus</name>
    <dbReference type="NCBI Taxonomy" id="1036182"/>
    <lineage>
        <taxon>Bacteria</taxon>
        <taxon>Bacillati</taxon>
        <taxon>Actinomycetota</taxon>
        <taxon>Actinomycetes</taxon>
        <taxon>Micromonosporales</taxon>
        <taxon>Micromonosporaceae</taxon>
        <taxon>Paractinoplanes</taxon>
    </lineage>
</organism>